<dbReference type="SUPFAM" id="SSF51905">
    <property type="entry name" value="FAD/NAD(P)-binding domain"/>
    <property type="match status" value="1"/>
</dbReference>
<evidence type="ECO:0000259" key="3">
    <source>
        <dbReference type="Pfam" id="PF07992"/>
    </source>
</evidence>
<keyword evidence="5" id="KW-1185">Reference proteome</keyword>
<dbReference type="PANTHER" id="PTHR48105">
    <property type="entry name" value="THIOREDOXIN REDUCTASE 1-RELATED-RELATED"/>
    <property type="match status" value="1"/>
</dbReference>
<evidence type="ECO:0000256" key="1">
    <source>
        <dbReference type="ARBA" id="ARBA00022630"/>
    </source>
</evidence>
<proteinExistence type="predicted"/>
<evidence type="ECO:0000313" key="4">
    <source>
        <dbReference type="EMBL" id="MDI6453294.1"/>
    </source>
</evidence>
<dbReference type="Pfam" id="PF07992">
    <property type="entry name" value="Pyr_redox_2"/>
    <property type="match status" value="1"/>
</dbReference>
<dbReference type="InterPro" id="IPR023753">
    <property type="entry name" value="FAD/NAD-binding_dom"/>
</dbReference>
<dbReference type="InterPro" id="IPR050097">
    <property type="entry name" value="Ferredoxin-NADP_redctase_2"/>
</dbReference>
<organism evidence="4 5">
    <name type="scientific">Peloplasma aerotolerans</name>
    <dbReference type="NCBI Taxonomy" id="3044389"/>
    <lineage>
        <taxon>Bacteria</taxon>
        <taxon>Bacillati</taxon>
        <taxon>Mycoplasmatota</taxon>
        <taxon>Mollicutes</taxon>
        <taxon>Acholeplasmatales</taxon>
        <taxon>Acholeplasmataceae</taxon>
        <taxon>Peloplasma</taxon>
    </lineage>
</organism>
<dbReference type="EMBL" id="JASCXW010000023">
    <property type="protein sequence ID" value="MDI6453294.1"/>
    <property type="molecule type" value="Genomic_DNA"/>
</dbReference>
<dbReference type="Proteomes" id="UP001431532">
    <property type="component" value="Unassembled WGS sequence"/>
</dbReference>
<dbReference type="InterPro" id="IPR036188">
    <property type="entry name" value="FAD/NAD-bd_sf"/>
</dbReference>
<protein>
    <submittedName>
        <fullName evidence="4">FAD-dependent oxidoreductase</fullName>
    </submittedName>
</protein>
<sequence>MKKIIIIGYGPAGVSAAIYLKRVGINPLVIGKDLGALQGYSDLVENFYGTGKPISGTELIENGIQQAKGLGIEVISESVISLKQEDDHFVVLTTNNRYEAKSVLLATGKTRQTLNIPGFVKYRGKGISMCAICDGYFYRKKKIAIVGCGPYMLHELDYLSKIAKDITIFTNGNPLDASVSQPVIHDKIVKFSGDSKIQHIETKNNRYEVDGVFIALGIPSSVEFASQLGVIVEKNNLVVDENYQTNIDGLFAAGDIIGGKLQIAKAVYDGMLVADSIYNYLNKK</sequence>
<keyword evidence="2" id="KW-0560">Oxidoreductase</keyword>
<dbReference type="AlphaFoldDB" id="A0AAW6UCB8"/>
<dbReference type="RefSeq" id="WP_282839724.1">
    <property type="nucleotide sequence ID" value="NZ_JASCXW010000023.1"/>
</dbReference>
<comment type="caution">
    <text evidence="4">The sequence shown here is derived from an EMBL/GenBank/DDBJ whole genome shotgun (WGS) entry which is preliminary data.</text>
</comment>
<keyword evidence="1" id="KW-0285">Flavoprotein</keyword>
<dbReference type="PRINTS" id="PR00469">
    <property type="entry name" value="PNDRDTASEII"/>
</dbReference>
<dbReference type="Gene3D" id="3.50.50.60">
    <property type="entry name" value="FAD/NAD(P)-binding domain"/>
    <property type="match status" value="2"/>
</dbReference>
<dbReference type="GO" id="GO:0016491">
    <property type="term" value="F:oxidoreductase activity"/>
    <property type="evidence" value="ECO:0007669"/>
    <property type="project" value="UniProtKB-KW"/>
</dbReference>
<evidence type="ECO:0000256" key="2">
    <source>
        <dbReference type="ARBA" id="ARBA00023002"/>
    </source>
</evidence>
<reference evidence="4" key="1">
    <citation type="submission" date="2023-05" db="EMBL/GenBank/DDBJ databases">
        <title>Mariniplasma microaerophilum sp. nov., a novel anaerobic mollicute isolated from terrestrial mud volcano, Taman Peninsula, Russia.</title>
        <authorList>
            <person name="Khomyakova M.A."/>
            <person name="Merkel A.Y."/>
            <person name="Slobodkin A.I."/>
        </authorList>
    </citation>
    <scope>NUCLEOTIDE SEQUENCE</scope>
    <source>
        <strain evidence="4">M4Ah</strain>
    </source>
</reference>
<name>A0AAW6UCB8_9MOLU</name>
<accession>A0AAW6UCB8</accession>
<gene>
    <name evidence="4" type="ORF">QJ521_06940</name>
</gene>
<evidence type="ECO:0000313" key="5">
    <source>
        <dbReference type="Proteomes" id="UP001431532"/>
    </source>
</evidence>
<feature type="domain" description="FAD/NAD(P)-binding" evidence="3">
    <location>
        <begin position="3"/>
        <end position="267"/>
    </location>
</feature>
<dbReference type="PRINTS" id="PR00368">
    <property type="entry name" value="FADPNR"/>
</dbReference>